<dbReference type="PRINTS" id="PR00420">
    <property type="entry name" value="RNGMNOXGNASE"/>
</dbReference>
<evidence type="ECO:0000256" key="5">
    <source>
        <dbReference type="ARBA" id="ARBA00022827"/>
    </source>
</evidence>
<evidence type="ECO:0000256" key="1">
    <source>
        <dbReference type="ARBA" id="ARBA00001974"/>
    </source>
</evidence>
<dbReference type="InterPro" id="IPR036188">
    <property type="entry name" value="FAD/NAD-bd_sf"/>
</dbReference>
<evidence type="ECO:0000313" key="11">
    <source>
        <dbReference type="Proteomes" id="UP000236447"/>
    </source>
</evidence>
<accession>A0A2I7GBH3</accession>
<dbReference type="AlphaFoldDB" id="A0A2I7GBH3"/>
<evidence type="ECO:0000256" key="4">
    <source>
        <dbReference type="ARBA" id="ARBA00022630"/>
    </source>
</evidence>
<comment type="similarity">
    <text evidence="3">Belongs to the UbiH/COQ6 family.</text>
</comment>
<dbReference type="GO" id="GO:0016705">
    <property type="term" value="F:oxidoreductase activity, acting on paired donors, with incorporation or reduction of molecular oxygen"/>
    <property type="evidence" value="ECO:0007669"/>
    <property type="project" value="InterPro"/>
</dbReference>
<dbReference type="EMBL" id="CP010705">
    <property type="protein sequence ID" value="AUQ95453.1"/>
    <property type="molecule type" value="Genomic_DNA"/>
</dbReference>
<dbReference type="Proteomes" id="UP000236536">
    <property type="component" value="Chromosome"/>
</dbReference>
<dbReference type="RefSeq" id="WP_102874723.1">
    <property type="nucleotide sequence ID" value="NZ_CP010599.1"/>
</dbReference>
<sequence length="398" mass="42980">MAESCDILISGGGIAGLTAAATLGVAGFKVICVDPTPPVTLRDDAGADLRTTAILQPAKALLQEAGIWTRLDSHAAPLDIMRIIDAGGTEPVARVTKDFKSADISDQPFGWNLPNWLLRRELLARLDDLATVDFRPGLGTISLFTRTNAAQVTLSDGTCVTARLVLACDGRDSPMRRAAGIPVRTTRYGQKALAFAVTHAQPHQNVSTEIHRSGGPFTLVPLPDHNGQPSSAIVWMERGPRAQALQRMDVDAFETEMNRRSCGVLGQLRLASRRSIWPIISQSAARMNGEHLALMAEAAHVVPPIGAQGLNMSLGDLRVLLDLAQARPEALGDAAMLESYHKARHSEIMMRVKGIDLLNRTSMLTPRPLRDLRAFGLNALYSMAPVRKTLMQMGLGVK</sequence>
<dbReference type="Proteomes" id="UP000236447">
    <property type="component" value="Chromosome"/>
</dbReference>
<keyword evidence="7" id="KW-0503">Monooxygenase</keyword>
<reference evidence="11 12" key="2">
    <citation type="journal article" date="2017" name="Genome Biol. Evol.">
        <title>Trajectories and Drivers of Genome Evolution in Surface-Associated Marine Phaeobacter.</title>
        <authorList>
            <person name="Freese H.M."/>
            <person name="Sikorski J."/>
            <person name="Bunk B."/>
            <person name="Scheuner C."/>
            <person name="Meier-Kolthoff J.P."/>
            <person name="Sproer C."/>
            <person name="Gram L."/>
            <person name="Overmann J."/>
        </authorList>
    </citation>
    <scope>NUCLEOTIDE SEQUENCE [LARGE SCALE GENOMIC DNA]</scope>
    <source>
        <strain evidence="9 12">P66</strain>
        <strain evidence="10 11">P88</strain>
    </source>
</reference>
<dbReference type="GO" id="GO:0006744">
    <property type="term" value="P:ubiquinone biosynthetic process"/>
    <property type="evidence" value="ECO:0007669"/>
    <property type="project" value="UniProtKB-UniPathway"/>
</dbReference>
<organism evidence="10 11">
    <name type="scientific">Phaeobacter inhibens</name>
    <dbReference type="NCBI Taxonomy" id="221822"/>
    <lineage>
        <taxon>Bacteria</taxon>
        <taxon>Pseudomonadati</taxon>
        <taxon>Pseudomonadota</taxon>
        <taxon>Alphaproteobacteria</taxon>
        <taxon>Rhodobacterales</taxon>
        <taxon>Roseobacteraceae</taxon>
        <taxon>Phaeobacter</taxon>
    </lineage>
</organism>
<dbReference type="PANTHER" id="PTHR43876:SF7">
    <property type="entry name" value="UBIQUINONE BIOSYNTHESIS MONOOXYGENASE COQ6, MITOCHONDRIAL"/>
    <property type="match status" value="1"/>
</dbReference>
<reference evidence="9 12" key="3">
    <citation type="journal article" date="2017" name="Int. J. Syst. Evol. Microbiol.">
        <title>Adaptation of Surface-Associated Bacteria to the Open Ocean: A Genomically Distinct Subpopulation of Phaeobacter gallaeciensis Colonizes Pacific Mesozooplankton.</title>
        <authorList>
            <person name="Freese H.M."/>
            <person name="Methner A."/>
            <person name="Overmann J."/>
        </authorList>
    </citation>
    <scope>NUCLEOTIDE SEQUENCE [LARGE SCALE GENOMIC DNA]</scope>
    <source>
        <strain evidence="9 12">P66</strain>
    </source>
</reference>
<dbReference type="InterPro" id="IPR002938">
    <property type="entry name" value="FAD-bd"/>
</dbReference>
<reference evidence="10 11" key="1">
    <citation type="journal article" date="2017" name="Front. Microbiol.">
        <title>Phaeobacter piscinae sp. nov., a species of the Roseobacter group and potential aquaculture probiont.</title>
        <authorList>
            <person name="Sonnenschein E.C."/>
            <person name="Phippen C.B.W."/>
            <person name="Nielsen K.F."/>
            <person name="Mateiu R.V."/>
            <person name="Melchiorsen J."/>
            <person name="Gram L."/>
            <person name="Overmann J."/>
            <person name="Freese H.M."/>
        </authorList>
    </citation>
    <scope>NUCLEOTIDE SEQUENCE [LARGE SCALE GENOMIC DNA]</scope>
    <source>
        <strain evidence="10 11">P88</strain>
    </source>
</reference>
<dbReference type="InterPro" id="IPR010971">
    <property type="entry name" value="UbiH/COQ6"/>
</dbReference>
<name>A0A2I7GBH3_9RHOB</name>
<comment type="pathway">
    <text evidence="2">Cofactor biosynthesis; ubiquinone biosynthesis.</text>
</comment>
<dbReference type="GO" id="GO:0071949">
    <property type="term" value="F:FAD binding"/>
    <property type="evidence" value="ECO:0007669"/>
    <property type="project" value="InterPro"/>
</dbReference>
<keyword evidence="5" id="KW-0274">FAD</keyword>
<evidence type="ECO:0000313" key="12">
    <source>
        <dbReference type="Proteomes" id="UP000236536"/>
    </source>
</evidence>
<dbReference type="Gene3D" id="3.50.50.60">
    <property type="entry name" value="FAD/NAD(P)-binding domain"/>
    <property type="match status" value="2"/>
</dbReference>
<evidence type="ECO:0000256" key="2">
    <source>
        <dbReference type="ARBA" id="ARBA00004749"/>
    </source>
</evidence>
<keyword evidence="12" id="KW-1185">Reference proteome</keyword>
<evidence type="ECO:0000256" key="3">
    <source>
        <dbReference type="ARBA" id="ARBA00005349"/>
    </source>
</evidence>
<protein>
    <submittedName>
        <fullName evidence="9 10">FAD-dependent hydroxylase</fullName>
    </submittedName>
</protein>
<evidence type="ECO:0000256" key="7">
    <source>
        <dbReference type="ARBA" id="ARBA00023033"/>
    </source>
</evidence>
<gene>
    <name evidence="9" type="ORF">PhaeoP66_02696</name>
    <name evidence="10" type="ORF">PhaeoP88_00664</name>
</gene>
<dbReference type="PANTHER" id="PTHR43876">
    <property type="entry name" value="UBIQUINONE BIOSYNTHESIS MONOOXYGENASE COQ6, MITOCHONDRIAL"/>
    <property type="match status" value="1"/>
</dbReference>
<dbReference type="NCBIfam" id="TIGR01988">
    <property type="entry name" value="Ubi-OHases"/>
    <property type="match status" value="1"/>
</dbReference>
<evidence type="ECO:0000313" key="9">
    <source>
        <dbReference type="EMBL" id="AUQ95453.1"/>
    </source>
</evidence>
<dbReference type="Pfam" id="PF01494">
    <property type="entry name" value="FAD_binding_3"/>
    <property type="match status" value="1"/>
</dbReference>
<dbReference type="NCBIfam" id="NF005691">
    <property type="entry name" value="PRK07494.1"/>
    <property type="match status" value="1"/>
</dbReference>
<dbReference type="GO" id="GO:0004497">
    <property type="term" value="F:monooxygenase activity"/>
    <property type="evidence" value="ECO:0007669"/>
    <property type="project" value="UniProtKB-KW"/>
</dbReference>
<evidence type="ECO:0000313" key="10">
    <source>
        <dbReference type="EMBL" id="AUQ98061.1"/>
    </source>
</evidence>
<dbReference type="SUPFAM" id="SSF51905">
    <property type="entry name" value="FAD/NAD(P)-binding domain"/>
    <property type="match status" value="1"/>
</dbReference>
<proteinExistence type="inferred from homology"/>
<dbReference type="UniPathway" id="UPA00232"/>
<evidence type="ECO:0000259" key="8">
    <source>
        <dbReference type="Pfam" id="PF01494"/>
    </source>
</evidence>
<keyword evidence="6" id="KW-0560">Oxidoreductase</keyword>
<dbReference type="EMBL" id="CP010725">
    <property type="protein sequence ID" value="AUQ98061.1"/>
    <property type="molecule type" value="Genomic_DNA"/>
</dbReference>
<dbReference type="InterPro" id="IPR051205">
    <property type="entry name" value="UbiH/COQ6_monooxygenase"/>
</dbReference>
<keyword evidence="4" id="KW-0285">Flavoprotein</keyword>
<evidence type="ECO:0000256" key="6">
    <source>
        <dbReference type="ARBA" id="ARBA00023002"/>
    </source>
</evidence>
<comment type="cofactor">
    <cofactor evidence="1">
        <name>FAD</name>
        <dbReference type="ChEBI" id="CHEBI:57692"/>
    </cofactor>
</comment>
<feature type="domain" description="FAD-binding" evidence="8">
    <location>
        <begin position="5"/>
        <end position="346"/>
    </location>
</feature>